<dbReference type="RefSeq" id="WP_145639951.1">
    <property type="nucleotide sequence ID" value="NZ_VIWP01000005.1"/>
</dbReference>
<reference evidence="1 2" key="1">
    <citation type="submission" date="2019-06" db="EMBL/GenBank/DDBJ databases">
        <title>Sorghum-associated microbial communities from plants grown in Nebraska, USA.</title>
        <authorList>
            <person name="Schachtman D."/>
        </authorList>
    </citation>
    <scope>NUCLEOTIDE SEQUENCE [LARGE SCALE GENOMIC DNA]</scope>
    <source>
        <strain evidence="1 2">1225</strain>
    </source>
</reference>
<dbReference type="PANTHER" id="PTHR11102">
    <property type="entry name" value="SEL-1-LIKE PROTEIN"/>
    <property type="match status" value="1"/>
</dbReference>
<comment type="caution">
    <text evidence="1">The sequence shown here is derived from an EMBL/GenBank/DDBJ whole genome shotgun (WGS) entry which is preliminary data.</text>
</comment>
<gene>
    <name evidence="1" type="ORF">FHW37_105381</name>
</gene>
<accession>A0A561QPJ7</accession>
<protein>
    <recommendedName>
        <fullName evidence="3">TPR repeat protein</fullName>
    </recommendedName>
</protein>
<evidence type="ECO:0000313" key="1">
    <source>
        <dbReference type="EMBL" id="TWF52280.1"/>
    </source>
</evidence>
<dbReference type="SMART" id="SM00671">
    <property type="entry name" value="SEL1"/>
    <property type="match status" value="5"/>
</dbReference>
<sequence length="264" mass="28096">MRWLDRVLGRSSEPALEADPMTQALAAANAGDYERALSIWEPLARAGVARAQNNIGACFAEGLGVPVDRSLALQWLRLSAEAGDPVGERNYAAFHMQDIEGTDADYGIAADFYRRAAEKGDGPAQDMLSWMLIEGEVMPADPLASRQWAEKAAGAGIATSMTRLGMFYHNAHGVERDAQKAAHWWQLAAEKGEADAQAMLGAALHMGSGVEKDSIAALVWLIRAQAGGSELAKPFVGPVRDSLSAADIAEAERRAAGPLPEAKS</sequence>
<dbReference type="Proteomes" id="UP000320653">
    <property type="component" value="Unassembled WGS sequence"/>
</dbReference>
<dbReference type="InterPro" id="IPR050767">
    <property type="entry name" value="Sel1_AlgK"/>
</dbReference>
<name>A0A561QPJ7_9HYPH</name>
<organism evidence="1 2">
    <name type="scientific">Neorhizobium alkalisoli</name>
    <dbReference type="NCBI Taxonomy" id="528178"/>
    <lineage>
        <taxon>Bacteria</taxon>
        <taxon>Pseudomonadati</taxon>
        <taxon>Pseudomonadota</taxon>
        <taxon>Alphaproteobacteria</taxon>
        <taxon>Hyphomicrobiales</taxon>
        <taxon>Rhizobiaceae</taxon>
        <taxon>Rhizobium/Agrobacterium group</taxon>
        <taxon>Neorhizobium</taxon>
    </lineage>
</organism>
<dbReference type="Pfam" id="PF08238">
    <property type="entry name" value="Sel1"/>
    <property type="match status" value="5"/>
</dbReference>
<dbReference type="AlphaFoldDB" id="A0A561QPJ7"/>
<keyword evidence="2" id="KW-1185">Reference proteome</keyword>
<evidence type="ECO:0008006" key="3">
    <source>
        <dbReference type="Google" id="ProtNLM"/>
    </source>
</evidence>
<dbReference type="OrthoDB" id="9797030at2"/>
<evidence type="ECO:0000313" key="2">
    <source>
        <dbReference type="Proteomes" id="UP000320653"/>
    </source>
</evidence>
<dbReference type="Gene3D" id="1.25.40.10">
    <property type="entry name" value="Tetratricopeptide repeat domain"/>
    <property type="match status" value="2"/>
</dbReference>
<dbReference type="SUPFAM" id="SSF81901">
    <property type="entry name" value="HCP-like"/>
    <property type="match status" value="1"/>
</dbReference>
<dbReference type="InterPro" id="IPR006597">
    <property type="entry name" value="Sel1-like"/>
</dbReference>
<dbReference type="PANTHER" id="PTHR11102:SF160">
    <property type="entry name" value="ERAD-ASSOCIATED E3 UBIQUITIN-PROTEIN LIGASE COMPONENT HRD3"/>
    <property type="match status" value="1"/>
</dbReference>
<dbReference type="InterPro" id="IPR011990">
    <property type="entry name" value="TPR-like_helical_dom_sf"/>
</dbReference>
<dbReference type="EMBL" id="VIWP01000005">
    <property type="protein sequence ID" value="TWF52280.1"/>
    <property type="molecule type" value="Genomic_DNA"/>
</dbReference>
<proteinExistence type="predicted"/>